<dbReference type="EMBL" id="FN648663">
    <property type="protein sequence ID" value="CBJ48701.1"/>
    <property type="molecule type" value="Genomic_DNA"/>
</dbReference>
<protein>
    <submittedName>
        <fullName evidence="1">Uncharacterized protein</fullName>
    </submittedName>
</protein>
<gene>
    <name evidence="1" type="ORF">Esi_0046_0087</name>
</gene>
<name>D7G1X5_ECTSI</name>
<sequence>MGERILFRNSATLVAQVFCGRGRVSCVFFSCPRGRAICSKSGSVECERG</sequence>
<dbReference type="AlphaFoldDB" id="D7G1X5"/>
<dbReference type="Proteomes" id="UP000002630">
    <property type="component" value="Linkage Group LG18"/>
</dbReference>
<evidence type="ECO:0000313" key="1">
    <source>
        <dbReference type="EMBL" id="CBJ48701.1"/>
    </source>
</evidence>
<organism evidence="1 2">
    <name type="scientific">Ectocarpus siliculosus</name>
    <name type="common">Brown alga</name>
    <name type="synonym">Conferva siliculosa</name>
    <dbReference type="NCBI Taxonomy" id="2880"/>
    <lineage>
        <taxon>Eukaryota</taxon>
        <taxon>Sar</taxon>
        <taxon>Stramenopiles</taxon>
        <taxon>Ochrophyta</taxon>
        <taxon>PX clade</taxon>
        <taxon>Phaeophyceae</taxon>
        <taxon>Ectocarpales</taxon>
        <taxon>Ectocarpaceae</taxon>
        <taxon>Ectocarpus</taxon>
    </lineage>
</organism>
<dbReference type="EMBL" id="FN649743">
    <property type="protein sequence ID" value="CBJ48701.1"/>
    <property type="molecule type" value="Genomic_DNA"/>
</dbReference>
<accession>D7G1X5</accession>
<proteinExistence type="predicted"/>
<keyword evidence="2" id="KW-1185">Reference proteome</keyword>
<evidence type="ECO:0000313" key="2">
    <source>
        <dbReference type="Proteomes" id="UP000002630"/>
    </source>
</evidence>
<dbReference type="InParanoid" id="D7G1X5"/>
<reference evidence="1 2" key="1">
    <citation type="journal article" date="2010" name="Nature">
        <title>The Ectocarpus genome and the independent evolution of multicellularity in brown algae.</title>
        <authorList>
            <person name="Cock J.M."/>
            <person name="Sterck L."/>
            <person name="Rouze P."/>
            <person name="Scornet D."/>
            <person name="Allen A.E."/>
            <person name="Amoutzias G."/>
            <person name="Anthouard V."/>
            <person name="Artiguenave F."/>
            <person name="Aury J.M."/>
            <person name="Badger J.H."/>
            <person name="Beszteri B."/>
            <person name="Billiau K."/>
            <person name="Bonnet E."/>
            <person name="Bothwell J.H."/>
            <person name="Bowler C."/>
            <person name="Boyen C."/>
            <person name="Brownlee C."/>
            <person name="Carrano C.J."/>
            <person name="Charrier B."/>
            <person name="Cho G.Y."/>
            <person name="Coelho S.M."/>
            <person name="Collen J."/>
            <person name="Corre E."/>
            <person name="Da Silva C."/>
            <person name="Delage L."/>
            <person name="Delaroque N."/>
            <person name="Dittami S.M."/>
            <person name="Doulbeau S."/>
            <person name="Elias M."/>
            <person name="Farnham G."/>
            <person name="Gachon C.M."/>
            <person name="Gschloessl B."/>
            <person name="Heesch S."/>
            <person name="Jabbari K."/>
            <person name="Jubin C."/>
            <person name="Kawai H."/>
            <person name="Kimura K."/>
            <person name="Kloareg B."/>
            <person name="Kupper F.C."/>
            <person name="Lang D."/>
            <person name="Le Bail A."/>
            <person name="Leblanc C."/>
            <person name="Lerouge P."/>
            <person name="Lohr M."/>
            <person name="Lopez P.J."/>
            <person name="Martens C."/>
            <person name="Maumus F."/>
            <person name="Michel G."/>
            <person name="Miranda-Saavedra D."/>
            <person name="Morales J."/>
            <person name="Moreau H."/>
            <person name="Motomura T."/>
            <person name="Nagasato C."/>
            <person name="Napoli C.A."/>
            <person name="Nelson D.R."/>
            <person name="Nyvall-Collen P."/>
            <person name="Peters A.F."/>
            <person name="Pommier C."/>
            <person name="Potin P."/>
            <person name="Poulain J."/>
            <person name="Quesneville H."/>
            <person name="Read B."/>
            <person name="Rensing S.A."/>
            <person name="Ritter A."/>
            <person name="Rousvoal S."/>
            <person name="Samanta M."/>
            <person name="Samson G."/>
            <person name="Schroeder D.C."/>
            <person name="Segurens B."/>
            <person name="Strittmatter M."/>
            <person name="Tonon T."/>
            <person name="Tregear J.W."/>
            <person name="Valentin K."/>
            <person name="von Dassow P."/>
            <person name="Yamagishi T."/>
            <person name="Van de Peer Y."/>
            <person name="Wincker P."/>
        </authorList>
    </citation>
    <scope>NUCLEOTIDE SEQUENCE [LARGE SCALE GENOMIC DNA]</scope>
    <source>
        <strain evidence="2">Ec32 / CCAP1310/4</strain>
    </source>
</reference>